<feature type="compositionally biased region" description="Basic and acidic residues" evidence="1">
    <location>
        <begin position="69"/>
        <end position="94"/>
    </location>
</feature>
<sequence length="505" mass="53676">MSSNSSQVNGKPNKNNNNNNNININNNNVNKINDNNNINNNISNYNNNSINSSSAITPQNVSNVPVTHSDSKQSDTDNVELHHTSKVKHAEPKPPPKGRFGWVKRLMQGQGQGHSANNHIGPNGVSQKHMNGRRIRNDVATTSTSAPATTNTTAMFPDENIGSYNRYYGNYGSSSRKNSSSNSEPRGENWKGKSNNRHSRSHSTGKHSVGTSLTIAQNSSTSVLGIASNDSSHERFDRRNSAGTSEISFNDVDRRSLTSGLSSFESNDIESDNVSTIPLKSITLGTSTATREPSILSNNHRSGLPNGHYIHYSHQSTAATIVTAATSTSTAASMTQGLGIDLFSGHEPSTTAPSIMTNTLIVPSVHSPMDTESIITLASSSRRMRRRSIDTNCSTNGIPPASIFERLSVYPRENMRDSDVVTTNTTNTTTGGGNRITSTSTNTTTCSTLSSNAVGNPNNGTSVSHASNSKPGSLYASSVVTSNNEGGNSGESPVTTSINETSVGA</sequence>
<feature type="compositionally biased region" description="Low complexity" evidence="1">
    <location>
        <begin position="162"/>
        <end position="183"/>
    </location>
</feature>
<gene>
    <name evidence="2" type="ORF">KQ657_000469</name>
</gene>
<evidence type="ECO:0000313" key="2">
    <source>
        <dbReference type="EMBL" id="KAG7193777.1"/>
    </source>
</evidence>
<reference evidence="2" key="1">
    <citation type="submission" date="2021-03" db="EMBL/GenBank/DDBJ databases">
        <authorList>
            <person name="Palmer J.M."/>
        </authorList>
    </citation>
    <scope>NUCLEOTIDE SEQUENCE</scope>
    <source>
        <strain evidence="2">ARV_011</strain>
    </source>
</reference>
<feature type="region of interest" description="Disordered" evidence="1">
    <location>
        <begin position="1"/>
        <end position="28"/>
    </location>
</feature>
<feature type="region of interest" description="Disordered" evidence="1">
    <location>
        <begin position="420"/>
        <end position="505"/>
    </location>
</feature>
<evidence type="ECO:0000256" key="1">
    <source>
        <dbReference type="SAM" id="MobiDB-lite"/>
    </source>
</evidence>
<accession>A0A9P7V9D3</accession>
<dbReference type="RefSeq" id="XP_043049325.1">
    <property type="nucleotide sequence ID" value="XM_043191313.1"/>
</dbReference>
<proteinExistence type="predicted"/>
<dbReference type="OrthoDB" id="5377012at2759"/>
<protein>
    <submittedName>
        <fullName evidence="2">Uncharacterized protein</fullName>
    </submittedName>
</protein>
<dbReference type="Proteomes" id="UP000790833">
    <property type="component" value="Unassembled WGS sequence"/>
</dbReference>
<feature type="compositionally biased region" description="Low complexity" evidence="1">
    <location>
        <begin position="140"/>
        <end position="154"/>
    </location>
</feature>
<name>A0A9P7V9D3_9ASCO</name>
<keyword evidence="3" id="KW-1185">Reference proteome</keyword>
<feature type="region of interest" description="Disordered" evidence="1">
    <location>
        <begin position="139"/>
        <end position="216"/>
    </location>
</feature>
<feature type="region of interest" description="Disordered" evidence="1">
    <location>
        <begin position="50"/>
        <end position="97"/>
    </location>
</feature>
<dbReference type="EMBL" id="JAHMUF010000010">
    <property type="protein sequence ID" value="KAG7193777.1"/>
    <property type="molecule type" value="Genomic_DNA"/>
</dbReference>
<feature type="compositionally biased region" description="Low complexity" evidence="1">
    <location>
        <begin position="422"/>
        <end position="452"/>
    </location>
</feature>
<feature type="compositionally biased region" description="Polar residues" evidence="1">
    <location>
        <begin position="1"/>
        <end position="12"/>
    </location>
</feature>
<organism evidence="2 3">
    <name type="scientific">Scheffersomyces spartinae</name>
    <dbReference type="NCBI Taxonomy" id="45513"/>
    <lineage>
        <taxon>Eukaryota</taxon>
        <taxon>Fungi</taxon>
        <taxon>Dikarya</taxon>
        <taxon>Ascomycota</taxon>
        <taxon>Saccharomycotina</taxon>
        <taxon>Pichiomycetes</taxon>
        <taxon>Debaryomycetaceae</taxon>
        <taxon>Scheffersomyces</taxon>
    </lineage>
</organism>
<feature type="compositionally biased region" description="Polar residues" evidence="1">
    <location>
        <begin position="55"/>
        <end position="68"/>
    </location>
</feature>
<feature type="compositionally biased region" description="Low complexity" evidence="1">
    <location>
        <begin position="13"/>
        <end position="28"/>
    </location>
</feature>
<comment type="caution">
    <text evidence="2">The sequence shown here is derived from an EMBL/GenBank/DDBJ whole genome shotgun (WGS) entry which is preliminary data.</text>
</comment>
<dbReference type="AlphaFoldDB" id="A0A9P7V9D3"/>
<feature type="compositionally biased region" description="Basic residues" evidence="1">
    <location>
        <begin position="194"/>
        <end position="205"/>
    </location>
</feature>
<evidence type="ECO:0000313" key="3">
    <source>
        <dbReference type="Proteomes" id="UP000790833"/>
    </source>
</evidence>
<feature type="compositionally biased region" description="Polar residues" evidence="1">
    <location>
        <begin position="453"/>
        <end position="505"/>
    </location>
</feature>
<dbReference type="GeneID" id="66113843"/>